<accession>A0A4Q2MCF4</accession>
<dbReference type="SUPFAM" id="SSF51679">
    <property type="entry name" value="Bacterial luciferase-like"/>
    <property type="match status" value="1"/>
</dbReference>
<dbReference type="RefSeq" id="WP_129171987.1">
    <property type="nucleotide sequence ID" value="NZ_JACCBI010000001.1"/>
</dbReference>
<dbReference type="NCBIfam" id="TIGR04027">
    <property type="entry name" value="LLM_KPN_01858"/>
    <property type="match status" value="1"/>
</dbReference>
<keyword evidence="3" id="KW-0503">Monooxygenase</keyword>
<evidence type="ECO:0000313" key="2">
    <source>
        <dbReference type="EMBL" id="NYD68132.1"/>
    </source>
</evidence>
<dbReference type="InterPro" id="IPR050766">
    <property type="entry name" value="Bact_Lucif_Oxidored"/>
</dbReference>
<evidence type="ECO:0000313" key="3">
    <source>
        <dbReference type="EMBL" id="RXZ87722.1"/>
    </source>
</evidence>
<gene>
    <name evidence="2" type="ORF">BJ972_002651</name>
    <name evidence="3" type="ORF">ESP50_00505</name>
</gene>
<organism evidence="3 4">
    <name type="scientific">Agromyces atrinae</name>
    <dbReference type="NCBI Taxonomy" id="592376"/>
    <lineage>
        <taxon>Bacteria</taxon>
        <taxon>Bacillati</taxon>
        <taxon>Actinomycetota</taxon>
        <taxon>Actinomycetes</taxon>
        <taxon>Micrococcales</taxon>
        <taxon>Microbacteriaceae</taxon>
        <taxon>Agromyces</taxon>
    </lineage>
</organism>
<dbReference type="InterPro" id="IPR036661">
    <property type="entry name" value="Luciferase-like_sf"/>
</dbReference>
<dbReference type="Proteomes" id="UP000581087">
    <property type="component" value="Unassembled WGS sequence"/>
</dbReference>
<dbReference type="PANTHER" id="PTHR30137">
    <property type="entry name" value="LUCIFERASE-LIKE MONOOXYGENASE"/>
    <property type="match status" value="1"/>
</dbReference>
<evidence type="ECO:0000313" key="4">
    <source>
        <dbReference type="Proteomes" id="UP000292686"/>
    </source>
</evidence>
<dbReference type="OrthoDB" id="7903015at2"/>
<feature type="domain" description="Luciferase-like" evidence="1">
    <location>
        <begin position="18"/>
        <end position="290"/>
    </location>
</feature>
<dbReference type="GO" id="GO:0004497">
    <property type="term" value="F:monooxygenase activity"/>
    <property type="evidence" value="ECO:0007669"/>
    <property type="project" value="UniProtKB-KW"/>
</dbReference>
<dbReference type="InterPro" id="IPR011251">
    <property type="entry name" value="Luciferase-like_dom"/>
</dbReference>
<dbReference type="PANTHER" id="PTHR30137:SF15">
    <property type="entry name" value="BLL6902 PROTEIN"/>
    <property type="match status" value="1"/>
</dbReference>
<dbReference type="GO" id="GO:0016705">
    <property type="term" value="F:oxidoreductase activity, acting on paired donors, with incorporation or reduction of molecular oxygen"/>
    <property type="evidence" value="ECO:0007669"/>
    <property type="project" value="InterPro"/>
</dbReference>
<dbReference type="EMBL" id="SDPM01000001">
    <property type="protein sequence ID" value="RXZ87722.1"/>
    <property type="molecule type" value="Genomic_DNA"/>
</dbReference>
<dbReference type="Pfam" id="PF00296">
    <property type="entry name" value="Bac_luciferase"/>
    <property type="match status" value="1"/>
</dbReference>
<dbReference type="EMBL" id="JACCBI010000001">
    <property type="protein sequence ID" value="NYD68132.1"/>
    <property type="molecule type" value="Genomic_DNA"/>
</dbReference>
<reference evidence="3 4" key="1">
    <citation type="submission" date="2019-01" db="EMBL/GenBank/DDBJ databases">
        <title>Agromyces.</title>
        <authorList>
            <person name="Li J."/>
        </authorList>
    </citation>
    <scope>NUCLEOTIDE SEQUENCE [LARGE SCALE GENOMIC DNA]</scope>
    <source>
        <strain evidence="3 4">DSM 23870</strain>
    </source>
</reference>
<evidence type="ECO:0000313" key="5">
    <source>
        <dbReference type="Proteomes" id="UP000581087"/>
    </source>
</evidence>
<sequence>MTERPRLGFFTRLLDDAPAGERYRLASEQIEHAESLGIHSAWVAQHHFSADEGGLPSPFVFLSSVAARTNRIRLATGIVTLPLEDPVRTAEDAAVLDALSDGRLELGVGSGGTPSSFAAFSRASDDRRAIFAEHLATLRGALRGDDLAGSGNRLYPAAPGLDARIWQATFSAEGGRRAGAAGDGLMLSRTQPRPAEAPHATLSELQQPIVDAYLAALPAGARPRILASRTVFAADDRDLARSRADRGLRRAADRFRASGHDLPSDDLDDLLAALDTNVGTADDVIERLAADTVLAFATDVAVQVHSVDPPHAETLRSLELVATVVAPALGLAVV</sequence>
<dbReference type="Proteomes" id="UP000292686">
    <property type="component" value="Unassembled WGS sequence"/>
</dbReference>
<dbReference type="InterPro" id="IPR024003">
    <property type="entry name" value="Luciferase-like_KPN01858"/>
</dbReference>
<keyword evidence="4" id="KW-1185">Reference proteome</keyword>
<comment type="caution">
    <text evidence="3">The sequence shown here is derived from an EMBL/GenBank/DDBJ whole genome shotgun (WGS) entry which is preliminary data.</text>
</comment>
<protein>
    <submittedName>
        <fullName evidence="3">Putative FMN-dependent luciferase-like monooxygenase</fullName>
    </submittedName>
</protein>
<evidence type="ECO:0000259" key="1">
    <source>
        <dbReference type="Pfam" id="PF00296"/>
    </source>
</evidence>
<dbReference type="Gene3D" id="3.20.20.30">
    <property type="entry name" value="Luciferase-like domain"/>
    <property type="match status" value="1"/>
</dbReference>
<name>A0A4Q2MCF4_9MICO</name>
<dbReference type="AlphaFoldDB" id="A0A4Q2MCF4"/>
<proteinExistence type="predicted"/>
<keyword evidence="3" id="KW-0560">Oxidoreductase</keyword>
<reference evidence="2 5" key="2">
    <citation type="submission" date="2020-07" db="EMBL/GenBank/DDBJ databases">
        <title>Sequencing the genomes of 1000 actinobacteria strains.</title>
        <authorList>
            <person name="Klenk H.-P."/>
        </authorList>
    </citation>
    <scope>NUCLEOTIDE SEQUENCE [LARGE SCALE GENOMIC DNA]</scope>
    <source>
        <strain evidence="2 5">DSM 23870</strain>
    </source>
</reference>
<dbReference type="GO" id="GO:0005829">
    <property type="term" value="C:cytosol"/>
    <property type="evidence" value="ECO:0007669"/>
    <property type="project" value="TreeGrafter"/>
</dbReference>